<gene>
    <name evidence="5" type="ORF">METZ01_LOCUS78016</name>
</gene>
<keyword evidence="2" id="KW-0012">Acyltransferase</keyword>
<dbReference type="EMBL" id="UINC01006050">
    <property type="protein sequence ID" value="SVA25162.1"/>
    <property type="molecule type" value="Genomic_DNA"/>
</dbReference>
<sequence length="232" mass="26785">MVIRSILFYAFLSVWTIFMGIICLPYLFVSNSHIRKPINFWILGIFKLLENTCNITHEIRGRENIPNYSVLIASKHQSAFETFALFFYLKKSIFIHKTQLFFIPIFGQYLKKTNMISINRSEGTTAMRKMLREAKSKMDGGYSIIIFPEGTRKIPGDKPDYKTGFIGIYNETESEILPIAVNSGNNWPKHTFIKTPGKIIIKILKPIPAKLKKDEVLEKIESVIEEETNKII</sequence>
<keyword evidence="3" id="KW-0472">Membrane</keyword>
<evidence type="ECO:0000256" key="2">
    <source>
        <dbReference type="ARBA" id="ARBA00023315"/>
    </source>
</evidence>
<evidence type="ECO:0000313" key="5">
    <source>
        <dbReference type="EMBL" id="SVA25162.1"/>
    </source>
</evidence>
<keyword evidence="3" id="KW-1133">Transmembrane helix</keyword>
<dbReference type="AlphaFoldDB" id="A0A381UAB2"/>
<organism evidence="5">
    <name type="scientific">marine metagenome</name>
    <dbReference type="NCBI Taxonomy" id="408172"/>
    <lineage>
        <taxon>unclassified sequences</taxon>
        <taxon>metagenomes</taxon>
        <taxon>ecological metagenomes</taxon>
    </lineage>
</organism>
<evidence type="ECO:0000259" key="4">
    <source>
        <dbReference type="SMART" id="SM00563"/>
    </source>
</evidence>
<dbReference type="PANTHER" id="PTHR10434:SF40">
    <property type="entry name" value="1-ACYL-SN-GLYCEROL-3-PHOSPHATE ACYLTRANSFERASE"/>
    <property type="match status" value="1"/>
</dbReference>
<keyword evidence="1" id="KW-0808">Transferase</keyword>
<dbReference type="CDD" id="cd07989">
    <property type="entry name" value="LPLAT_AGPAT-like"/>
    <property type="match status" value="1"/>
</dbReference>
<evidence type="ECO:0000256" key="3">
    <source>
        <dbReference type="SAM" id="Phobius"/>
    </source>
</evidence>
<dbReference type="GO" id="GO:0006654">
    <property type="term" value="P:phosphatidic acid biosynthetic process"/>
    <property type="evidence" value="ECO:0007669"/>
    <property type="project" value="TreeGrafter"/>
</dbReference>
<name>A0A381UAB2_9ZZZZ</name>
<dbReference type="Pfam" id="PF01553">
    <property type="entry name" value="Acyltransferase"/>
    <property type="match status" value="1"/>
</dbReference>
<dbReference type="PANTHER" id="PTHR10434">
    <property type="entry name" value="1-ACYL-SN-GLYCEROL-3-PHOSPHATE ACYLTRANSFERASE"/>
    <property type="match status" value="1"/>
</dbReference>
<dbReference type="GO" id="GO:0003841">
    <property type="term" value="F:1-acylglycerol-3-phosphate O-acyltransferase activity"/>
    <property type="evidence" value="ECO:0007669"/>
    <property type="project" value="TreeGrafter"/>
</dbReference>
<reference evidence="5" key="1">
    <citation type="submission" date="2018-05" db="EMBL/GenBank/DDBJ databases">
        <authorList>
            <person name="Lanie J.A."/>
            <person name="Ng W.-L."/>
            <person name="Kazmierczak K.M."/>
            <person name="Andrzejewski T.M."/>
            <person name="Davidsen T.M."/>
            <person name="Wayne K.J."/>
            <person name="Tettelin H."/>
            <person name="Glass J.I."/>
            <person name="Rusch D."/>
            <person name="Podicherti R."/>
            <person name="Tsui H.-C.T."/>
            <person name="Winkler M.E."/>
        </authorList>
    </citation>
    <scope>NUCLEOTIDE SEQUENCE</scope>
</reference>
<feature type="transmembrane region" description="Helical" evidence="3">
    <location>
        <begin position="6"/>
        <end position="29"/>
    </location>
</feature>
<feature type="domain" description="Phospholipid/glycerol acyltransferase" evidence="4">
    <location>
        <begin position="70"/>
        <end position="184"/>
    </location>
</feature>
<dbReference type="InterPro" id="IPR002123">
    <property type="entry name" value="Plipid/glycerol_acylTrfase"/>
</dbReference>
<accession>A0A381UAB2</accession>
<evidence type="ECO:0000256" key="1">
    <source>
        <dbReference type="ARBA" id="ARBA00022679"/>
    </source>
</evidence>
<keyword evidence="3" id="KW-0812">Transmembrane</keyword>
<dbReference type="SUPFAM" id="SSF69593">
    <property type="entry name" value="Glycerol-3-phosphate (1)-acyltransferase"/>
    <property type="match status" value="1"/>
</dbReference>
<protein>
    <recommendedName>
        <fullName evidence="4">Phospholipid/glycerol acyltransferase domain-containing protein</fullName>
    </recommendedName>
</protein>
<proteinExistence type="predicted"/>
<dbReference type="SMART" id="SM00563">
    <property type="entry name" value="PlsC"/>
    <property type="match status" value="1"/>
</dbReference>